<dbReference type="SUPFAM" id="SSF54106">
    <property type="entry name" value="LysM domain"/>
    <property type="match status" value="2"/>
</dbReference>
<gene>
    <name evidence="2" type="ORF">F966_02755</name>
</gene>
<dbReference type="PROSITE" id="PS51782">
    <property type="entry name" value="LYSM"/>
    <property type="match status" value="2"/>
</dbReference>
<dbReference type="GO" id="GO:0008932">
    <property type="term" value="F:lytic endotransglycosylase activity"/>
    <property type="evidence" value="ECO:0007669"/>
    <property type="project" value="TreeGrafter"/>
</dbReference>
<dbReference type="Proteomes" id="UP000013209">
    <property type="component" value="Unassembled WGS sequence"/>
</dbReference>
<dbReference type="InterPro" id="IPR018392">
    <property type="entry name" value="LysM"/>
</dbReference>
<evidence type="ECO:0000313" key="3">
    <source>
        <dbReference type="Proteomes" id="UP000013209"/>
    </source>
</evidence>
<dbReference type="AlphaFoldDB" id="N8XJ89"/>
<name>N8XJ89_9GAMM</name>
<dbReference type="RefSeq" id="WP_004806090.1">
    <property type="nucleotide sequence ID" value="NZ_KB849440.1"/>
</dbReference>
<dbReference type="eggNOG" id="COG1388">
    <property type="taxonomic scope" value="Bacteria"/>
</dbReference>
<dbReference type="InterPro" id="IPR036779">
    <property type="entry name" value="LysM_dom_sf"/>
</dbReference>
<dbReference type="HOGENOM" id="CLU_635580_0_0_6"/>
<accession>N8XJ89</accession>
<dbReference type="Gene3D" id="3.10.350.10">
    <property type="entry name" value="LysM domain"/>
    <property type="match status" value="2"/>
</dbReference>
<dbReference type="Pfam" id="PF01476">
    <property type="entry name" value="LysM"/>
    <property type="match status" value="2"/>
</dbReference>
<feature type="domain" description="LysM" evidence="1">
    <location>
        <begin position="135"/>
        <end position="179"/>
    </location>
</feature>
<organism evidence="2 3">
    <name type="scientific">Acinetobacter higginsii</name>
    <dbReference type="NCBI Taxonomy" id="70347"/>
    <lineage>
        <taxon>Bacteria</taxon>
        <taxon>Pseudomonadati</taxon>
        <taxon>Pseudomonadota</taxon>
        <taxon>Gammaproteobacteria</taxon>
        <taxon>Moraxellales</taxon>
        <taxon>Moraxellaceae</taxon>
        <taxon>Acinetobacter</taxon>
    </lineage>
</organism>
<dbReference type="SMART" id="SM00257">
    <property type="entry name" value="LysM"/>
    <property type="match status" value="2"/>
</dbReference>
<dbReference type="PATRIC" id="fig|1144672.3.peg.2646"/>
<protein>
    <recommendedName>
        <fullName evidence="1">LysM domain-containing protein</fullName>
    </recommendedName>
</protein>
<dbReference type="PANTHER" id="PTHR33734:SF22">
    <property type="entry name" value="MEMBRANE-BOUND LYTIC MUREIN TRANSGLYCOSYLASE D"/>
    <property type="match status" value="1"/>
</dbReference>
<feature type="domain" description="LysM" evidence="1">
    <location>
        <begin position="201"/>
        <end position="247"/>
    </location>
</feature>
<dbReference type="CDD" id="cd00118">
    <property type="entry name" value="LysM"/>
    <property type="match status" value="2"/>
</dbReference>
<evidence type="ECO:0000259" key="1">
    <source>
        <dbReference type="PROSITE" id="PS51782"/>
    </source>
</evidence>
<proteinExistence type="predicted"/>
<sequence>MAKLNFRITFFYFGSKEVVPNLEYRIQTSNDILKLTPELQKKWVIPTITPPKFMKVTNKKGETEPFTVSGVCTIEVYVKGTPTSYRQWTLVKKIHVNENYLHIKSIEYALRVQIPFSKLGKAVTADKGASNHQSDYYQVQSGDTLKTIAQKFKKDIQVLMNNNDIKDQNKIKIGQKIYIGDAAQKEKISIKSSNPNDFVDIVYEVKAGDTLSSLAKKFKVNPSLIAMQNNIPLSDMNTLPVGKILKVKNNRDRYIPEILKKELMFSKAKGLAITQYQAKEPSVKQIFITFSGALYFIGSALDIGIAYDDNGDWMLFVSVGVSGEVDPSKVPHLANGGNINELSQLLKDEKKLKESLKKDVSVSMGSATLNVKAKHVSDLTGSGLTLTNTLNVGNYSISRVNGYATVDDTDSQGNAVKRNVRSKGVLDAVDFGAKKAKKIVEGKPVSITHSVAKSYTIPILLYDRNERLMKGKGKGIEYVD</sequence>
<dbReference type="STRING" id="1144672.F966_02755"/>
<dbReference type="EMBL" id="APPH01000010">
    <property type="protein sequence ID" value="ENV09109.1"/>
    <property type="molecule type" value="Genomic_DNA"/>
</dbReference>
<reference evidence="2 3" key="1">
    <citation type="submission" date="2013-02" db="EMBL/GenBank/DDBJ databases">
        <title>The Genome Sequence of Acinetobacter sp. CIP 56.2.</title>
        <authorList>
            <consortium name="The Broad Institute Genome Sequencing Platform"/>
            <consortium name="The Broad Institute Genome Sequencing Center for Infectious Disease"/>
            <person name="Cerqueira G."/>
            <person name="Feldgarden M."/>
            <person name="Courvalin P."/>
            <person name="Perichon B."/>
            <person name="Grillot-Courvalin C."/>
            <person name="Clermont D."/>
            <person name="Rocha E."/>
            <person name="Yoon E.-J."/>
            <person name="Nemec A."/>
            <person name="Walker B."/>
            <person name="Young S.K."/>
            <person name="Zeng Q."/>
            <person name="Gargeya S."/>
            <person name="Fitzgerald M."/>
            <person name="Haas B."/>
            <person name="Abouelleil A."/>
            <person name="Alvarado L."/>
            <person name="Arachchi H.M."/>
            <person name="Berlin A.M."/>
            <person name="Chapman S.B."/>
            <person name="Dewar J."/>
            <person name="Goldberg J."/>
            <person name="Griggs A."/>
            <person name="Gujja S."/>
            <person name="Hansen M."/>
            <person name="Howarth C."/>
            <person name="Imamovic A."/>
            <person name="Larimer J."/>
            <person name="McCowan C."/>
            <person name="Murphy C."/>
            <person name="Neiman D."/>
            <person name="Pearson M."/>
            <person name="Priest M."/>
            <person name="Roberts A."/>
            <person name="Saif S."/>
            <person name="Shea T."/>
            <person name="Sisk P."/>
            <person name="Sykes S."/>
            <person name="Wortman J."/>
            <person name="Nusbaum C."/>
            <person name="Birren B."/>
        </authorList>
    </citation>
    <scope>NUCLEOTIDE SEQUENCE [LARGE SCALE GENOMIC DNA]</scope>
    <source>
        <strain evidence="2 3">CIP 56.2</strain>
    </source>
</reference>
<comment type="caution">
    <text evidence="2">The sequence shown here is derived from an EMBL/GenBank/DDBJ whole genome shotgun (WGS) entry which is preliminary data.</text>
</comment>
<dbReference type="PANTHER" id="PTHR33734">
    <property type="entry name" value="LYSM DOMAIN-CONTAINING GPI-ANCHORED PROTEIN 2"/>
    <property type="match status" value="1"/>
</dbReference>
<evidence type="ECO:0000313" key="2">
    <source>
        <dbReference type="EMBL" id="ENV09109.1"/>
    </source>
</evidence>